<dbReference type="Gene3D" id="2.40.420.20">
    <property type="match status" value="1"/>
</dbReference>
<comment type="caution">
    <text evidence="3">The sequence shown here is derived from an EMBL/GenBank/DDBJ whole genome shotgun (WGS) entry which is preliminary data.</text>
</comment>
<dbReference type="EMBL" id="JBHSPB010000029">
    <property type="protein sequence ID" value="MFC5724536.1"/>
    <property type="molecule type" value="Genomic_DNA"/>
</dbReference>
<dbReference type="RefSeq" id="WP_390320996.1">
    <property type="nucleotide sequence ID" value="NZ_JBHSPB010000029.1"/>
</dbReference>
<gene>
    <name evidence="3" type="ORF">ACFP1Z_30715</name>
</gene>
<keyword evidence="2" id="KW-0812">Transmembrane</keyword>
<feature type="transmembrane region" description="Helical" evidence="2">
    <location>
        <begin position="32"/>
        <end position="52"/>
    </location>
</feature>
<dbReference type="Proteomes" id="UP001596083">
    <property type="component" value="Unassembled WGS sequence"/>
</dbReference>
<keyword evidence="2" id="KW-1133">Transmembrane helix</keyword>
<reference evidence="4" key="1">
    <citation type="journal article" date="2019" name="Int. J. Syst. Evol. Microbiol.">
        <title>The Global Catalogue of Microorganisms (GCM) 10K type strain sequencing project: providing services to taxonomists for standard genome sequencing and annotation.</title>
        <authorList>
            <consortium name="The Broad Institute Genomics Platform"/>
            <consortium name="The Broad Institute Genome Sequencing Center for Infectious Disease"/>
            <person name="Wu L."/>
            <person name="Ma J."/>
        </authorList>
    </citation>
    <scope>NUCLEOTIDE SEQUENCE [LARGE SCALE GENOMIC DNA]</scope>
    <source>
        <strain evidence="4">CGMCC 4.7304</strain>
    </source>
</reference>
<sequence>MAASTDPARPGVVEEKQAAAPYGAAVGKRRTVLVVGALAVVAAVAGGVWTFVPGGTDKKGTAVELPELRFERVVKTDLANVTELSGTLGYGTERKLKGGKKGLVTRLPEAGATAERGKPLYWVDDRPVVVFFGGTPLFRTLEVPAKGKQPIVGRDVKVVADNLTALGYDIGAQERTGQPRTAPSGTAPAVRDQQLSEGRLSGGQLSEDTVEFTPGLSAALKRWQRAVGMEATGTLQVGDLAVLPGTVRVSGVLAALGDDATGEVLAVTSNRKAVTVPMDINQSGQAGKGARATVVLPDGTEAEAKVEQVGRVTRTTGQDSGDGQAPQKLDVTVVLDDDSAAKALDTASVRVRFVAETRRGVLAVPVGALTALREGGYAVQLPDRSLVAVKTGMFARGMVEISGRGVQEGTRVVTSS</sequence>
<protein>
    <recommendedName>
        <fullName evidence="5">Peptidoglycan-binding protein</fullName>
    </recommendedName>
</protein>
<proteinExistence type="predicted"/>
<evidence type="ECO:0000313" key="3">
    <source>
        <dbReference type="EMBL" id="MFC5724536.1"/>
    </source>
</evidence>
<feature type="region of interest" description="Disordered" evidence="1">
    <location>
        <begin position="170"/>
        <end position="193"/>
    </location>
</feature>
<evidence type="ECO:0008006" key="5">
    <source>
        <dbReference type="Google" id="ProtNLM"/>
    </source>
</evidence>
<keyword evidence="2" id="KW-0472">Membrane</keyword>
<evidence type="ECO:0000256" key="1">
    <source>
        <dbReference type="SAM" id="MobiDB-lite"/>
    </source>
</evidence>
<keyword evidence="4" id="KW-1185">Reference proteome</keyword>
<accession>A0ABW0Z6T9</accession>
<evidence type="ECO:0000313" key="4">
    <source>
        <dbReference type="Proteomes" id="UP001596083"/>
    </source>
</evidence>
<evidence type="ECO:0000256" key="2">
    <source>
        <dbReference type="SAM" id="Phobius"/>
    </source>
</evidence>
<name>A0ABW0Z6T9_9ACTN</name>
<feature type="compositionally biased region" description="Polar residues" evidence="1">
    <location>
        <begin position="175"/>
        <end position="184"/>
    </location>
</feature>
<organism evidence="3 4">
    <name type="scientific">Streptomyces gamaensis</name>
    <dbReference type="NCBI Taxonomy" id="1763542"/>
    <lineage>
        <taxon>Bacteria</taxon>
        <taxon>Bacillati</taxon>
        <taxon>Actinomycetota</taxon>
        <taxon>Actinomycetes</taxon>
        <taxon>Kitasatosporales</taxon>
        <taxon>Streptomycetaceae</taxon>
        <taxon>Streptomyces</taxon>
    </lineage>
</organism>